<evidence type="ECO:0000256" key="6">
    <source>
        <dbReference type="ARBA" id="ARBA00023118"/>
    </source>
</evidence>
<reference evidence="10" key="1">
    <citation type="submission" date="2022-07" db="EMBL/GenBank/DDBJ databases">
        <title>Prevotella copri.</title>
        <authorList>
            <person name="Yang C."/>
        </authorList>
    </citation>
    <scope>NUCLEOTIDE SEQUENCE</scope>
    <source>
        <strain evidence="10">HF88</strain>
    </source>
</reference>
<keyword evidence="6" id="KW-0051">Antiviral defense</keyword>
<feature type="transmembrane region" description="Helical" evidence="8">
    <location>
        <begin position="202"/>
        <end position="219"/>
    </location>
</feature>
<dbReference type="AlphaFoldDB" id="A0AAW5I1D9"/>
<feature type="domain" description="Pycsar effector protein" evidence="9">
    <location>
        <begin position="49"/>
        <end position="218"/>
    </location>
</feature>
<evidence type="ECO:0000256" key="5">
    <source>
        <dbReference type="ARBA" id="ARBA00022989"/>
    </source>
</evidence>
<dbReference type="RefSeq" id="WP_234564343.1">
    <property type="nucleotide sequence ID" value="NZ_JAJTTD010000010.1"/>
</dbReference>
<dbReference type="EMBL" id="JANDXR010000010">
    <property type="protein sequence ID" value="MCP9501717.1"/>
    <property type="molecule type" value="Genomic_DNA"/>
</dbReference>
<keyword evidence="4" id="KW-0547">Nucleotide-binding</keyword>
<keyword evidence="7 8" id="KW-0472">Membrane</keyword>
<evidence type="ECO:0000256" key="3">
    <source>
        <dbReference type="ARBA" id="ARBA00022692"/>
    </source>
</evidence>
<gene>
    <name evidence="10" type="ORF">NND11_09160</name>
</gene>
<sequence length="221" mass="25718">MILHIKIKHIVNFYMSFTRQNPNRIHRVIVDEHLRVNEISLTKEDLALTLDRVNMWIGNCDQKASFILAIIGVGLTIICSGDSMKYVWINFVEPVKLMFANNIPVSYMTIVMAFLLLLIALSIILSILQMIYSLRAKTDLVKFSQNGMQTDSMFHYQSIAKRTYKEFCENEVQVLNDLRTQVYVNSVICTSKFSHYKKGVRFFEISIYLLLIFIVFILITK</sequence>
<keyword evidence="3 8" id="KW-0812">Transmembrane</keyword>
<organism evidence="10 11">
    <name type="scientific">Segatella copri</name>
    <dbReference type="NCBI Taxonomy" id="165179"/>
    <lineage>
        <taxon>Bacteria</taxon>
        <taxon>Pseudomonadati</taxon>
        <taxon>Bacteroidota</taxon>
        <taxon>Bacteroidia</taxon>
        <taxon>Bacteroidales</taxon>
        <taxon>Prevotellaceae</taxon>
        <taxon>Segatella</taxon>
    </lineage>
</organism>
<evidence type="ECO:0000256" key="7">
    <source>
        <dbReference type="ARBA" id="ARBA00023136"/>
    </source>
</evidence>
<evidence type="ECO:0000259" key="9">
    <source>
        <dbReference type="Pfam" id="PF18967"/>
    </source>
</evidence>
<feature type="transmembrane region" description="Helical" evidence="8">
    <location>
        <begin position="64"/>
        <end position="87"/>
    </location>
</feature>
<evidence type="ECO:0000256" key="2">
    <source>
        <dbReference type="ARBA" id="ARBA00022475"/>
    </source>
</evidence>
<proteinExistence type="predicted"/>
<keyword evidence="2" id="KW-1003">Cell membrane</keyword>
<evidence type="ECO:0000256" key="1">
    <source>
        <dbReference type="ARBA" id="ARBA00004236"/>
    </source>
</evidence>
<evidence type="ECO:0000256" key="4">
    <source>
        <dbReference type="ARBA" id="ARBA00022741"/>
    </source>
</evidence>
<dbReference type="InterPro" id="IPR043760">
    <property type="entry name" value="PycTM_dom"/>
</dbReference>
<evidence type="ECO:0000256" key="8">
    <source>
        <dbReference type="SAM" id="Phobius"/>
    </source>
</evidence>
<keyword evidence="5 8" id="KW-1133">Transmembrane helix</keyword>
<comment type="subcellular location">
    <subcellularLocation>
        <location evidence="1">Cell membrane</location>
    </subcellularLocation>
</comment>
<dbReference type="Proteomes" id="UP001206014">
    <property type="component" value="Unassembled WGS sequence"/>
</dbReference>
<dbReference type="Pfam" id="PF18967">
    <property type="entry name" value="PycTM"/>
    <property type="match status" value="1"/>
</dbReference>
<evidence type="ECO:0000313" key="11">
    <source>
        <dbReference type="Proteomes" id="UP001206014"/>
    </source>
</evidence>
<feature type="transmembrane region" description="Helical" evidence="8">
    <location>
        <begin position="107"/>
        <end position="128"/>
    </location>
</feature>
<protein>
    <recommendedName>
        <fullName evidence="9">Pycsar effector protein domain-containing protein</fullName>
    </recommendedName>
</protein>
<name>A0AAW5I1D9_9BACT</name>
<comment type="caution">
    <text evidence="10">The sequence shown here is derived from an EMBL/GenBank/DDBJ whole genome shotgun (WGS) entry which is preliminary data.</text>
</comment>
<evidence type="ECO:0000313" key="10">
    <source>
        <dbReference type="EMBL" id="MCP9501717.1"/>
    </source>
</evidence>
<accession>A0AAW5I1D9</accession>